<organism evidence="1 2">
    <name type="scientific">Caerostris darwini</name>
    <dbReference type="NCBI Taxonomy" id="1538125"/>
    <lineage>
        <taxon>Eukaryota</taxon>
        <taxon>Metazoa</taxon>
        <taxon>Ecdysozoa</taxon>
        <taxon>Arthropoda</taxon>
        <taxon>Chelicerata</taxon>
        <taxon>Arachnida</taxon>
        <taxon>Araneae</taxon>
        <taxon>Araneomorphae</taxon>
        <taxon>Entelegynae</taxon>
        <taxon>Araneoidea</taxon>
        <taxon>Araneidae</taxon>
        <taxon>Caerostris</taxon>
    </lineage>
</organism>
<protein>
    <submittedName>
        <fullName evidence="1">Uncharacterized protein</fullName>
    </submittedName>
</protein>
<keyword evidence="2" id="KW-1185">Reference proteome</keyword>
<dbReference type="AlphaFoldDB" id="A0AAV4W6S4"/>
<sequence>MWTRVSLKRTNDSLPRCTQIYFNSTQKKSHPQLAPETDPRCQNEKRSFISCWNGMLMGEGEDDNGEGPGEDGE</sequence>
<name>A0AAV4W6S4_9ARAC</name>
<reference evidence="1 2" key="1">
    <citation type="submission" date="2021-06" db="EMBL/GenBank/DDBJ databases">
        <title>Caerostris darwini draft genome.</title>
        <authorList>
            <person name="Kono N."/>
            <person name="Arakawa K."/>
        </authorList>
    </citation>
    <scope>NUCLEOTIDE SEQUENCE [LARGE SCALE GENOMIC DNA]</scope>
</reference>
<proteinExistence type="predicted"/>
<evidence type="ECO:0000313" key="2">
    <source>
        <dbReference type="Proteomes" id="UP001054837"/>
    </source>
</evidence>
<gene>
    <name evidence="1" type="ORF">CDAR_65381</name>
</gene>
<accession>A0AAV4W6S4</accession>
<dbReference type="Proteomes" id="UP001054837">
    <property type="component" value="Unassembled WGS sequence"/>
</dbReference>
<dbReference type="EMBL" id="BPLQ01014169">
    <property type="protein sequence ID" value="GIY77765.1"/>
    <property type="molecule type" value="Genomic_DNA"/>
</dbReference>
<comment type="caution">
    <text evidence="1">The sequence shown here is derived from an EMBL/GenBank/DDBJ whole genome shotgun (WGS) entry which is preliminary data.</text>
</comment>
<evidence type="ECO:0000313" key="1">
    <source>
        <dbReference type="EMBL" id="GIY77765.1"/>
    </source>
</evidence>